<feature type="domain" description="SGNH hydrolase-type esterase" evidence="1">
    <location>
        <begin position="8"/>
        <end position="182"/>
    </location>
</feature>
<gene>
    <name evidence="2" type="ORF">CZ674_09490</name>
</gene>
<dbReference type="InterPro" id="IPR053140">
    <property type="entry name" value="GDSL_Rv0518-like"/>
</dbReference>
<dbReference type="CDD" id="cd01832">
    <property type="entry name" value="SGNH_hydrolase_like_1"/>
    <property type="match status" value="1"/>
</dbReference>
<keyword evidence="3" id="KW-1185">Reference proteome</keyword>
<protein>
    <submittedName>
        <fullName evidence="2">Probable secreted protein</fullName>
    </submittedName>
</protein>
<evidence type="ECO:0000259" key="1">
    <source>
        <dbReference type="Pfam" id="PF13472"/>
    </source>
</evidence>
<evidence type="ECO:0000313" key="2">
    <source>
        <dbReference type="EMBL" id="SJM63933.1"/>
    </source>
</evidence>
<dbReference type="Proteomes" id="UP000195787">
    <property type="component" value="Unassembled WGS sequence"/>
</dbReference>
<accession>A0A1R4G777</accession>
<dbReference type="PANTHER" id="PTHR43784:SF2">
    <property type="entry name" value="GDSL-LIKE LIPASE_ACYLHYDROLASE, PUTATIVE (AFU_ORTHOLOGUE AFUA_2G00820)-RELATED"/>
    <property type="match status" value="1"/>
</dbReference>
<dbReference type="EMBL" id="FUHU01000038">
    <property type="protein sequence ID" value="SJM63933.1"/>
    <property type="molecule type" value="Genomic_DNA"/>
</dbReference>
<dbReference type="AlphaFoldDB" id="A0A1R4G777"/>
<dbReference type="PANTHER" id="PTHR43784">
    <property type="entry name" value="GDSL-LIKE LIPASE/ACYLHYDROLASE, PUTATIVE (AFU_ORTHOLOGUE AFUA_2G00820)-RELATED"/>
    <property type="match status" value="1"/>
</dbReference>
<dbReference type="SUPFAM" id="SSF52266">
    <property type="entry name" value="SGNH hydrolase"/>
    <property type="match status" value="1"/>
</dbReference>
<dbReference type="InterPro" id="IPR013830">
    <property type="entry name" value="SGNH_hydro"/>
</dbReference>
<name>A0A1R4G777_9MICO</name>
<dbReference type="GeneID" id="303173449"/>
<organism evidence="2 3">
    <name type="scientific">Agrococcus casei LMG 22410</name>
    <dbReference type="NCBI Taxonomy" id="1255656"/>
    <lineage>
        <taxon>Bacteria</taxon>
        <taxon>Bacillati</taxon>
        <taxon>Actinomycetota</taxon>
        <taxon>Actinomycetes</taxon>
        <taxon>Micrococcales</taxon>
        <taxon>Microbacteriaceae</taxon>
        <taxon>Agrococcus</taxon>
    </lineage>
</organism>
<dbReference type="InterPro" id="IPR036514">
    <property type="entry name" value="SGNH_hydro_sf"/>
</dbReference>
<proteinExistence type="predicted"/>
<dbReference type="Pfam" id="PF13472">
    <property type="entry name" value="Lipase_GDSL_2"/>
    <property type="match status" value="1"/>
</dbReference>
<sequence length="255" mass="27887">MEIRKYIAIGDSFSEGYGDEIEHGHPRGWTDLLAAQLATAQGHDVEYANLAIRGRKIGAIMREQLEVAISMQPDLITINGGGNDIMRPRVSAEWVSSQLLIAARRVLAAGITPVVVSGANPSGVMPLGRVMQRRGDALANEVRRWANALDVAYIDNWGDARLIDGVYWSEDRLHLNARGHAIVAGNVVRALEVGDGDHWPELASLTTAEGRMDARYWRQFVGPWIGRRLTGRSSGDGRAPKFGAYIPISPRDQAA</sequence>
<dbReference type="OrthoDB" id="3465773at2"/>
<dbReference type="Gene3D" id="3.40.50.1110">
    <property type="entry name" value="SGNH hydrolase"/>
    <property type="match status" value="1"/>
</dbReference>
<dbReference type="RefSeq" id="WP_086992301.1">
    <property type="nucleotide sequence ID" value="NZ_FUHU01000038.1"/>
</dbReference>
<evidence type="ECO:0000313" key="3">
    <source>
        <dbReference type="Proteomes" id="UP000195787"/>
    </source>
</evidence>
<reference evidence="2 3" key="1">
    <citation type="submission" date="2017-02" db="EMBL/GenBank/DDBJ databases">
        <authorList>
            <person name="Peterson S.W."/>
        </authorList>
    </citation>
    <scope>NUCLEOTIDE SEQUENCE [LARGE SCALE GENOMIC DNA]</scope>
    <source>
        <strain evidence="2 3">LMG 22410</strain>
    </source>
</reference>